<organism evidence="1">
    <name type="scientific">Cacopsylla melanoneura</name>
    <dbReference type="NCBI Taxonomy" id="428564"/>
    <lineage>
        <taxon>Eukaryota</taxon>
        <taxon>Metazoa</taxon>
        <taxon>Ecdysozoa</taxon>
        <taxon>Arthropoda</taxon>
        <taxon>Hexapoda</taxon>
        <taxon>Insecta</taxon>
        <taxon>Pterygota</taxon>
        <taxon>Neoptera</taxon>
        <taxon>Paraneoptera</taxon>
        <taxon>Hemiptera</taxon>
        <taxon>Sternorrhyncha</taxon>
        <taxon>Psylloidea</taxon>
        <taxon>Psyllidae</taxon>
        <taxon>Psyllinae</taxon>
        <taxon>Cacopsylla</taxon>
    </lineage>
</organism>
<reference evidence="1" key="1">
    <citation type="submission" date="2021-05" db="EMBL/GenBank/DDBJ databases">
        <authorList>
            <person name="Alioto T."/>
            <person name="Alioto T."/>
            <person name="Gomez Garrido J."/>
        </authorList>
    </citation>
    <scope>NUCLEOTIDE SEQUENCE</scope>
</reference>
<protein>
    <submittedName>
        <fullName evidence="1">Uncharacterized protein</fullName>
    </submittedName>
</protein>
<name>A0A8D8ZTG8_9HEMI</name>
<dbReference type="EMBL" id="HBUF01536942">
    <property type="protein sequence ID" value="CAG6753606.1"/>
    <property type="molecule type" value="Transcribed_RNA"/>
</dbReference>
<dbReference type="AlphaFoldDB" id="A0A8D8ZTG8"/>
<evidence type="ECO:0000313" key="1">
    <source>
        <dbReference type="EMBL" id="CAG6753603.1"/>
    </source>
</evidence>
<accession>A0A8D8ZTG8</accession>
<dbReference type="EMBL" id="HBUF01536940">
    <property type="protein sequence ID" value="CAG6753603.1"/>
    <property type="molecule type" value="Transcribed_RNA"/>
</dbReference>
<proteinExistence type="predicted"/>
<sequence>MVVHNDSTSSWDSSSIQGVPSVNSGLDISSNRLHIQGERGVLKYQQHFDFSLDDMEEEPMVHWTNTFNMRQVTLCSLSGTTLRSMVQRTLNPRIRSRCVMSATKSLDILRQNLQASINRDIDSIIKGYLEVRRVD</sequence>